<evidence type="ECO:0000313" key="2">
    <source>
        <dbReference type="EMBL" id="TRZ14525.1"/>
    </source>
</evidence>
<accession>A0A8K1LHR4</accession>
<sequence length="142" mass="15324">MEQKRDGGAQRDGKTGREEPSEIQQRQVQGPAPGAEQPQAPAQPWAALLGSSSEEKDLGVLVDNKLSMSQQRVLVAKKASGILGTLGRALPAGHGRILLDKMSIPQLDKDIMWQKSHLRQGNPGCVNKLENGRLESSPTEVI</sequence>
<evidence type="ECO:0000313" key="3">
    <source>
        <dbReference type="Proteomes" id="UP000796761"/>
    </source>
</evidence>
<dbReference type="AlphaFoldDB" id="A0A8K1LHR4"/>
<organism evidence="2 3">
    <name type="scientific">Zosterops borbonicus</name>
    <dbReference type="NCBI Taxonomy" id="364589"/>
    <lineage>
        <taxon>Eukaryota</taxon>
        <taxon>Metazoa</taxon>
        <taxon>Chordata</taxon>
        <taxon>Craniata</taxon>
        <taxon>Vertebrata</taxon>
        <taxon>Euteleostomi</taxon>
        <taxon>Archelosauria</taxon>
        <taxon>Archosauria</taxon>
        <taxon>Dinosauria</taxon>
        <taxon>Saurischia</taxon>
        <taxon>Theropoda</taxon>
        <taxon>Coelurosauria</taxon>
        <taxon>Aves</taxon>
        <taxon>Neognathae</taxon>
        <taxon>Neoaves</taxon>
        <taxon>Telluraves</taxon>
        <taxon>Australaves</taxon>
        <taxon>Passeriformes</taxon>
        <taxon>Sylvioidea</taxon>
        <taxon>Zosteropidae</taxon>
        <taxon>Zosterops</taxon>
    </lineage>
</organism>
<feature type="compositionally biased region" description="Basic and acidic residues" evidence="1">
    <location>
        <begin position="1"/>
        <end position="20"/>
    </location>
</feature>
<dbReference type="EMBL" id="SWJQ01000431">
    <property type="protein sequence ID" value="TRZ14525.1"/>
    <property type="molecule type" value="Genomic_DNA"/>
</dbReference>
<dbReference type="OrthoDB" id="426210at2759"/>
<comment type="caution">
    <text evidence="2">The sequence shown here is derived from an EMBL/GenBank/DDBJ whole genome shotgun (WGS) entry which is preliminary data.</text>
</comment>
<feature type="region of interest" description="Disordered" evidence="1">
    <location>
        <begin position="1"/>
        <end position="50"/>
    </location>
</feature>
<proteinExistence type="predicted"/>
<dbReference type="Proteomes" id="UP000796761">
    <property type="component" value="Unassembled WGS sequence"/>
</dbReference>
<protein>
    <submittedName>
        <fullName evidence="2">Uncharacterized protein</fullName>
    </submittedName>
</protein>
<gene>
    <name evidence="2" type="ORF">HGM15179_012589</name>
</gene>
<feature type="compositionally biased region" description="Low complexity" evidence="1">
    <location>
        <begin position="27"/>
        <end position="47"/>
    </location>
</feature>
<evidence type="ECO:0000256" key="1">
    <source>
        <dbReference type="SAM" id="MobiDB-lite"/>
    </source>
</evidence>
<reference evidence="2" key="1">
    <citation type="submission" date="2019-04" db="EMBL/GenBank/DDBJ databases">
        <title>Genome assembly of Zosterops borbonicus 15179.</title>
        <authorList>
            <person name="Leroy T."/>
            <person name="Anselmetti Y."/>
            <person name="Tilak M.-K."/>
            <person name="Nabholz B."/>
        </authorList>
    </citation>
    <scope>NUCLEOTIDE SEQUENCE</scope>
    <source>
        <strain evidence="2">HGM_15179</strain>
        <tissue evidence="2">Muscle</tissue>
    </source>
</reference>
<name>A0A8K1LHR4_9PASS</name>
<keyword evidence="3" id="KW-1185">Reference proteome</keyword>
<feature type="non-terminal residue" evidence="2">
    <location>
        <position position="1"/>
    </location>
</feature>